<proteinExistence type="predicted"/>
<dbReference type="GeneID" id="37041920"/>
<protein>
    <submittedName>
        <fullName evidence="9">MFS general substrate transporter</fullName>
    </submittedName>
</protein>
<feature type="transmembrane region" description="Helical" evidence="7">
    <location>
        <begin position="402"/>
        <end position="423"/>
    </location>
</feature>
<keyword evidence="10" id="KW-1185">Reference proteome</keyword>
<dbReference type="PANTHER" id="PTHR23502:SF132">
    <property type="entry name" value="POLYAMINE TRANSPORTER 2-RELATED"/>
    <property type="match status" value="1"/>
</dbReference>
<dbReference type="GO" id="GO:0005886">
    <property type="term" value="C:plasma membrane"/>
    <property type="evidence" value="ECO:0007669"/>
    <property type="project" value="TreeGrafter"/>
</dbReference>
<feature type="transmembrane region" description="Helical" evidence="7">
    <location>
        <begin position="498"/>
        <end position="520"/>
    </location>
</feature>
<evidence type="ECO:0000259" key="8">
    <source>
        <dbReference type="PROSITE" id="PS50850"/>
    </source>
</evidence>
<evidence type="ECO:0000256" key="6">
    <source>
        <dbReference type="SAM" id="MobiDB-lite"/>
    </source>
</evidence>
<accession>A0A316YP94</accession>
<evidence type="ECO:0000256" key="7">
    <source>
        <dbReference type="SAM" id="Phobius"/>
    </source>
</evidence>
<evidence type="ECO:0000256" key="1">
    <source>
        <dbReference type="ARBA" id="ARBA00004141"/>
    </source>
</evidence>
<dbReference type="RefSeq" id="XP_025377676.1">
    <property type="nucleotide sequence ID" value="XM_025520004.1"/>
</dbReference>
<dbReference type="InterPro" id="IPR005829">
    <property type="entry name" value="Sugar_transporter_CS"/>
</dbReference>
<dbReference type="STRING" id="215250.A0A316YP94"/>
<evidence type="ECO:0000256" key="3">
    <source>
        <dbReference type="ARBA" id="ARBA00022692"/>
    </source>
</evidence>
<feature type="transmembrane region" description="Helical" evidence="7">
    <location>
        <begin position="358"/>
        <end position="381"/>
    </location>
</feature>
<dbReference type="SUPFAM" id="SSF103473">
    <property type="entry name" value="MFS general substrate transporter"/>
    <property type="match status" value="1"/>
</dbReference>
<feature type="transmembrane region" description="Helical" evidence="7">
    <location>
        <begin position="175"/>
        <end position="193"/>
    </location>
</feature>
<comment type="subcellular location">
    <subcellularLocation>
        <location evidence="1">Membrane</location>
        <topology evidence="1">Multi-pass membrane protein</topology>
    </subcellularLocation>
</comment>
<dbReference type="InterPro" id="IPR011701">
    <property type="entry name" value="MFS"/>
</dbReference>
<feature type="domain" description="Major facilitator superfamily (MFS) profile" evidence="8">
    <location>
        <begin position="80"/>
        <end position="524"/>
    </location>
</feature>
<dbReference type="InParanoid" id="A0A316YP94"/>
<feature type="transmembrane region" description="Helical" evidence="7">
    <location>
        <begin position="429"/>
        <end position="454"/>
    </location>
</feature>
<feature type="transmembrane region" description="Helical" evidence="7">
    <location>
        <begin position="242"/>
        <end position="263"/>
    </location>
</feature>
<dbReference type="InterPro" id="IPR036259">
    <property type="entry name" value="MFS_trans_sf"/>
</dbReference>
<feature type="transmembrane region" description="Helical" evidence="7">
    <location>
        <begin position="120"/>
        <end position="138"/>
    </location>
</feature>
<dbReference type="GO" id="GO:0140115">
    <property type="term" value="P:export across plasma membrane"/>
    <property type="evidence" value="ECO:0007669"/>
    <property type="project" value="UniProtKB-ARBA"/>
</dbReference>
<evidence type="ECO:0000313" key="9">
    <source>
        <dbReference type="EMBL" id="PWN90478.1"/>
    </source>
</evidence>
<keyword evidence="5 7" id="KW-0472">Membrane</keyword>
<name>A0A316YP94_9BASI</name>
<feature type="compositionally biased region" description="Polar residues" evidence="6">
    <location>
        <begin position="7"/>
        <end position="19"/>
    </location>
</feature>
<feature type="transmembrane region" description="Helical" evidence="7">
    <location>
        <begin position="77"/>
        <end position="100"/>
    </location>
</feature>
<dbReference type="GO" id="GO:0042908">
    <property type="term" value="P:xenobiotic transport"/>
    <property type="evidence" value="ECO:0007669"/>
    <property type="project" value="UniProtKB-ARBA"/>
</dbReference>
<dbReference type="Gene3D" id="1.20.1250.20">
    <property type="entry name" value="MFS general substrate transporter like domains"/>
    <property type="match status" value="1"/>
</dbReference>
<gene>
    <name evidence="9" type="ORF">FA10DRAFT_260306</name>
</gene>
<feature type="transmembrane region" description="Helical" evidence="7">
    <location>
        <begin position="205"/>
        <end position="230"/>
    </location>
</feature>
<sequence>MERMSDAKNSIEMNGTTRAQSLEDEEQQQQQHEPIAKPGTEPESGGVQEKKYVEVSFDDGYFPDQFKDPQKMPPARFYLGMAVIAYNAFILSLYASAYLYVAPYAQEEFHTGEQVSRLPFVFYVMVWGVGTLFLVPLADLYGRKPIFITSCALWVIWHIGAARANNMATLTVTRAFAGLVGTATLAVGGSYAVEAAQGLVVAKGIVIYSCGVFLGPAIGPLIGGAVANYVTNDNQEKAGWRWVFYSAIIAGVISVVLFIFVYPETNRSVLLQRKARLIRKQYPHLDVRLGFEPPKFGEKVVYIATTAGKMIITEPIVIFISLWQTTVLGVLYLFFEAFPIVYGPKDLYYANSGYNFNAFQIGLAFLGIGLGITLGGVYGFTLDLKFYVKMVMARRGARPPELRAYLGIGSSVLATVSLFWFGFTTYSDSVHWIVSIIASVFYGMSVMGVLLVTIGYTVDAYGPKSGAAFAAEALIRSCITAILPLFGDKMFQNLGPRYAVLILALISLAEIAIPVVALLYGKTIRGWSNLAVKG</sequence>
<keyword evidence="2" id="KW-0813">Transport</keyword>
<keyword evidence="4 7" id="KW-1133">Transmembrane helix</keyword>
<dbReference type="OrthoDB" id="3561359at2759"/>
<feature type="transmembrane region" description="Helical" evidence="7">
    <location>
        <begin position="316"/>
        <end position="338"/>
    </location>
</feature>
<dbReference type="AlphaFoldDB" id="A0A316YP94"/>
<dbReference type="Proteomes" id="UP000245768">
    <property type="component" value="Unassembled WGS sequence"/>
</dbReference>
<feature type="region of interest" description="Disordered" evidence="6">
    <location>
        <begin position="1"/>
        <end position="47"/>
    </location>
</feature>
<evidence type="ECO:0000256" key="4">
    <source>
        <dbReference type="ARBA" id="ARBA00022989"/>
    </source>
</evidence>
<dbReference type="Pfam" id="PF07690">
    <property type="entry name" value="MFS_1"/>
    <property type="match status" value="1"/>
</dbReference>
<dbReference type="EMBL" id="KZ819636">
    <property type="protein sequence ID" value="PWN90478.1"/>
    <property type="molecule type" value="Genomic_DNA"/>
</dbReference>
<dbReference type="InterPro" id="IPR020846">
    <property type="entry name" value="MFS_dom"/>
</dbReference>
<evidence type="ECO:0000256" key="5">
    <source>
        <dbReference type="ARBA" id="ARBA00023136"/>
    </source>
</evidence>
<evidence type="ECO:0000313" key="10">
    <source>
        <dbReference type="Proteomes" id="UP000245768"/>
    </source>
</evidence>
<reference evidence="9 10" key="1">
    <citation type="journal article" date="2018" name="Mol. Biol. Evol.">
        <title>Broad Genomic Sampling Reveals a Smut Pathogenic Ancestry of the Fungal Clade Ustilaginomycotina.</title>
        <authorList>
            <person name="Kijpornyongpan T."/>
            <person name="Mondo S.J."/>
            <person name="Barry K."/>
            <person name="Sandor L."/>
            <person name="Lee J."/>
            <person name="Lipzen A."/>
            <person name="Pangilinan J."/>
            <person name="LaButti K."/>
            <person name="Hainaut M."/>
            <person name="Henrissat B."/>
            <person name="Grigoriev I.V."/>
            <person name="Spatafora J.W."/>
            <person name="Aime M.C."/>
        </authorList>
    </citation>
    <scope>NUCLEOTIDE SEQUENCE [LARGE SCALE GENOMIC DNA]</scope>
    <source>
        <strain evidence="9 10">MCA 4198</strain>
    </source>
</reference>
<evidence type="ECO:0000256" key="2">
    <source>
        <dbReference type="ARBA" id="ARBA00022448"/>
    </source>
</evidence>
<dbReference type="GO" id="GO:0022857">
    <property type="term" value="F:transmembrane transporter activity"/>
    <property type="evidence" value="ECO:0007669"/>
    <property type="project" value="InterPro"/>
</dbReference>
<dbReference type="PROSITE" id="PS50850">
    <property type="entry name" value="MFS"/>
    <property type="match status" value="1"/>
</dbReference>
<dbReference type="PANTHER" id="PTHR23502">
    <property type="entry name" value="MAJOR FACILITATOR SUPERFAMILY"/>
    <property type="match status" value="1"/>
</dbReference>
<feature type="transmembrane region" description="Helical" evidence="7">
    <location>
        <begin position="145"/>
        <end position="163"/>
    </location>
</feature>
<organism evidence="9 10">
    <name type="scientific">Acaromyces ingoldii</name>
    <dbReference type="NCBI Taxonomy" id="215250"/>
    <lineage>
        <taxon>Eukaryota</taxon>
        <taxon>Fungi</taxon>
        <taxon>Dikarya</taxon>
        <taxon>Basidiomycota</taxon>
        <taxon>Ustilaginomycotina</taxon>
        <taxon>Exobasidiomycetes</taxon>
        <taxon>Exobasidiales</taxon>
        <taxon>Cryptobasidiaceae</taxon>
        <taxon>Acaromyces</taxon>
    </lineage>
</organism>
<keyword evidence="3 7" id="KW-0812">Transmembrane</keyword>
<dbReference type="PROSITE" id="PS00216">
    <property type="entry name" value="SUGAR_TRANSPORT_1"/>
    <property type="match status" value="1"/>
</dbReference>